<dbReference type="PRINTS" id="PR00625">
    <property type="entry name" value="JDOMAIN"/>
</dbReference>
<dbReference type="Proteomes" id="UP000073492">
    <property type="component" value="Unassembled WGS sequence"/>
</dbReference>
<evidence type="ECO:0000256" key="1">
    <source>
        <dbReference type="SAM" id="MobiDB-lite"/>
    </source>
</evidence>
<name>A0A139IBN3_9PEZI</name>
<dbReference type="Gene3D" id="1.10.287.110">
    <property type="entry name" value="DnaJ domain"/>
    <property type="match status" value="1"/>
</dbReference>
<comment type="caution">
    <text evidence="3">The sequence shown here is derived from an EMBL/GenBank/DDBJ whole genome shotgun (WGS) entry which is preliminary data.</text>
</comment>
<evidence type="ECO:0000259" key="2">
    <source>
        <dbReference type="PROSITE" id="PS50076"/>
    </source>
</evidence>
<accession>A0A139IBN3</accession>
<protein>
    <recommendedName>
        <fullName evidence="2">J domain-containing protein</fullName>
    </recommendedName>
</protein>
<proteinExistence type="predicted"/>
<sequence>MEKPEQDHYGILKITIDCTPIQIKKAYRKQSLIHHPDKHVGKPTYDNAHLLTVQINFAYEVLSERDKREAYNARYDHIVMENARYEEWLKQQTKPSPETSTDKPTKSADQQATAEDADDDGWEYVQPDHKSRPNTKPTLLLPPSQSRPTIQDTPREDVVPHETDNSDWFKEGASKDREHDCEKVMYTYVACGHAETKNLAFSWCFCIRSPTHCPFATRAIVHLRGFCPTCAIKHVDTDAMSAIKRGHRSQ</sequence>
<gene>
    <name evidence="3" type="ORF">AC579_4635</name>
</gene>
<dbReference type="CDD" id="cd06257">
    <property type="entry name" value="DnaJ"/>
    <property type="match status" value="1"/>
</dbReference>
<evidence type="ECO:0000313" key="3">
    <source>
        <dbReference type="EMBL" id="KXT11992.1"/>
    </source>
</evidence>
<dbReference type="EMBL" id="LFZO01000169">
    <property type="protein sequence ID" value="KXT11992.1"/>
    <property type="molecule type" value="Genomic_DNA"/>
</dbReference>
<feature type="domain" description="J" evidence="2">
    <location>
        <begin position="7"/>
        <end position="75"/>
    </location>
</feature>
<reference evidence="3 4" key="1">
    <citation type="submission" date="2015-07" db="EMBL/GenBank/DDBJ databases">
        <title>Comparative genomics of the Sigatoka disease complex on banana suggests a link between parallel evolutionary changes in Pseudocercospora fijiensis and Pseudocercospora eumusae and increased virulence on the banana host.</title>
        <authorList>
            <person name="Chang T.-C."/>
            <person name="Salvucci A."/>
            <person name="Crous P.W."/>
            <person name="Stergiopoulos I."/>
        </authorList>
    </citation>
    <scope>NUCLEOTIDE SEQUENCE [LARGE SCALE GENOMIC DNA]</scope>
    <source>
        <strain evidence="3 4">CBS 116634</strain>
    </source>
</reference>
<keyword evidence="4" id="KW-1185">Reference proteome</keyword>
<feature type="compositionally biased region" description="Basic and acidic residues" evidence="1">
    <location>
        <begin position="153"/>
        <end position="171"/>
    </location>
</feature>
<dbReference type="PANTHER" id="PTHR24074">
    <property type="entry name" value="CO-CHAPERONE PROTEIN DJLA"/>
    <property type="match status" value="1"/>
</dbReference>
<feature type="region of interest" description="Disordered" evidence="1">
    <location>
        <begin position="91"/>
        <end position="171"/>
    </location>
</feature>
<dbReference type="InterPro" id="IPR001623">
    <property type="entry name" value="DnaJ_domain"/>
</dbReference>
<dbReference type="InterPro" id="IPR036869">
    <property type="entry name" value="J_dom_sf"/>
</dbReference>
<evidence type="ECO:0000313" key="4">
    <source>
        <dbReference type="Proteomes" id="UP000073492"/>
    </source>
</evidence>
<dbReference type="SMART" id="SM00271">
    <property type="entry name" value="DnaJ"/>
    <property type="match status" value="1"/>
</dbReference>
<feature type="compositionally biased region" description="Polar residues" evidence="1">
    <location>
        <begin position="143"/>
        <end position="152"/>
    </location>
</feature>
<dbReference type="STRING" id="113226.A0A139IBN3"/>
<organism evidence="3 4">
    <name type="scientific">Pseudocercospora musae</name>
    <dbReference type="NCBI Taxonomy" id="113226"/>
    <lineage>
        <taxon>Eukaryota</taxon>
        <taxon>Fungi</taxon>
        <taxon>Dikarya</taxon>
        <taxon>Ascomycota</taxon>
        <taxon>Pezizomycotina</taxon>
        <taxon>Dothideomycetes</taxon>
        <taxon>Dothideomycetidae</taxon>
        <taxon>Mycosphaerellales</taxon>
        <taxon>Mycosphaerellaceae</taxon>
        <taxon>Pseudocercospora</taxon>
    </lineage>
</organism>
<dbReference type="OrthoDB" id="442087at2759"/>
<dbReference type="SUPFAM" id="SSF46565">
    <property type="entry name" value="Chaperone J-domain"/>
    <property type="match status" value="1"/>
</dbReference>
<dbReference type="InterPro" id="IPR050817">
    <property type="entry name" value="DjlA_DnaK_co-chaperone"/>
</dbReference>
<dbReference type="AlphaFoldDB" id="A0A139IBN3"/>
<dbReference type="Pfam" id="PF00226">
    <property type="entry name" value="DnaJ"/>
    <property type="match status" value="1"/>
</dbReference>
<dbReference type="PROSITE" id="PS50076">
    <property type="entry name" value="DNAJ_2"/>
    <property type="match status" value="1"/>
</dbReference>